<proteinExistence type="predicted"/>
<evidence type="ECO:0000313" key="3">
    <source>
        <dbReference type="Proteomes" id="UP000092018"/>
    </source>
</evidence>
<reference evidence="2 3" key="1">
    <citation type="submission" date="2016-06" db="EMBL/GenBank/DDBJ databases">
        <title>Adaptive Radiation by Waves of Gene Transfer Leads to Fine-Scale Resource Partitioning in Marine Microbes.</title>
        <authorList>
            <person name="Hehemann J.-H."/>
            <person name="Arevalo P."/>
            <person name="Datta M.S."/>
            <person name="Yu X."/>
            <person name="Corzett C."/>
            <person name="Henschel A."/>
            <person name="Preheim S.P."/>
            <person name="Timberlake S."/>
            <person name="Alm E.J."/>
            <person name="Polz M.F."/>
        </authorList>
    </citation>
    <scope>NUCLEOTIDE SEQUENCE [LARGE SCALE GENOMIC DNA]</scope>
    <source>
        <strain evidence="2 3">FF50</strain>
        <plasmid evidence="2 3">unnamed1</plasmid>
    </source>
</reference>
<feature type="transmembrane region" description="Helical" evidence="1">
    <location>
        <begin position="27"/>
        <end position="45"/>
    </location>
</feature>
<geneLocation type="plasmid" evidence="2 3">
    <name>unnamed1</name>
</geneLocation>
<dbReference type="RefSeq" id="WP_065211261.1">
    <property type="nucleotide sequence ID" value="NZ_CP016179.1"/>
</dbReference>
<keyword evidence="1" id="KW-0472">Membrane</keyword>
<evidence type="ECO:0000256" key="1">
    <source>
        <dbReference type="SAM" id="Phobius"/>
    </source>
</evidence>
<organism evidence="2 3">
    <name type="scientific">Vibrio breoganii</name>
    <dbReference type="NCBI Taxonomy" id="553239"/>
    <lineage>
        <taxon>Bacteria</taxon>
        <taxon>Pseudomonadati</taxon>
        <taxon>Pseudomonadota</taxon>
        <taxon>Gammaproteobacteria</taxon>
        <taxon>Vibrionales</taxon>
        <taxon>Vibrionaceae</taxon>
        <taxon>Vibrio</taxon>
    </lineage>
</organism>
<dbReference type="Proteomes" id="UP000092018">
    <property type="component" value="Plasmid unnamed1"/>
</dbReference>
<dbReference type="EMBL" id="CP016179">
    <property type="protein sequence ID" value="ANO35499.1"/>
    <property type="molecule type" value="Genomic_DNA"/>
</dbReference>
<protein>
    <submittedName>
        <fullName evidence="2">Uncharacterized protein</fullName>
    </submittedName>
</protein>
<name>A0AAN0XZZ9_9VIBR</name>
<keyword evidence="1" id="KW-1133">Transmembrane helix</keyword>
<sequence>MVVLGYLALGVLVASLAARQGRSFFNWLLLSVLMTPVVGAMALYFEGKPVSAEESAVLEGCIEVFNLMYDPSLHSTPFLVSVHNRVKAGDAIDSVVLRSAISEIEKIDTERDCLVKARFVND</sequence>
<dbReference type="AlphaFoldDB" id="A0AAN0XZZ9"/>
<gene>
    <name evidence="2" type="ORF">A6E01_20005</name>
</gene>
<dbReference type="KEGG" id="vbr:A6E01_20005"/>
<evidence type="ECO:0000313" key="2">
    <source>
        <dbReference type="EMBL" id="ANO35499.1"/>
    </source>
</evidence>
<accession>A0AAN0XZZ9</accession>
<keyword evidence="2" id="KW-0614">Plasmid</keyword>
<keyword evidence="1" id="KW-0812">Transmembrane</keyword>